<dbReference type="Proteomes" id="UP001319867">
    <property type="component" value="Chromosome"/>
</dbReference>
<reference evidence="2 3" key="2">
    <citation type="journal article" date="2022" name="Microorganisms">
        <title>Complete Genome Sequences of Two Flavobacterium ammonificans Strains and a Flavobacterium ammoniigenes Strain of Ammonifying Bacterioplankton Isolated from Surface River Water.</title>
        <authorList>
            <person name="Suda W."/>
            <person name="Ogata Y."/>
            <person name="Shindo C."/>
            <person name="Watanabe K."/>
        </authorList>
    </citation>
    <scope>NUCLEOTIDE SEQUENCE [LARGE SCALE GENOMIC DNA]</scope>
    <source>
        <strain evidence="2 3">GENT5</strain>
    </source>
</reference>
<evidence type="ECO:0000256" key="1">
    <source>
        <dbReference type="SAM" id="Phobius"/>
    </source>
</evidence>
<evidence type="ECO:0000313" key="2">
    <source>
        <dbReference type="EMBL" id="BDB55614.1"/>
    </source>
</evidence>
<proteinExistence type="predicted"/>
<reference evidence="2 3" key="1">
    <citation type="journal article" date="2022" name="Int. J. Syst. Evol. Microbiol.">
        <title>Flavobacterium ammonificans sp. nov. and Flavobacterium ammoniigenes sp. nov., ammonifying bacteria isolated from surface river water.</title>
        <authorList>
            <person name="Watanabe K."/>
            <person name="Kitamura T."/>
            <person name="Ogata Y."/>
            <person name="Shindo C."/>
            <person name="Suda W."/>
        </authorList>
    </citation>
    <scope>NUCLEOTIDE SEQUENCE [LARGE SCALE GENOMIC DNA]</scope>
    <source>
        <strain evidence="2 3">GENT5</strain>
    </source>
</reference>
<keyword evidence="1" id="KW-1133">Transmembrane helix</keyword>
<organism evidence="2 3">
    <name type="scientific">Flavobacterium ammoniigenes</name>
    <dbReference type="NCBI Taxonomy" id="1751095"/>
    <lineage>
        <taxon>Bacteria</taxon>
        <taxon>Pseudomonadati</taxon>
        <taxon>Bacteroidota</taxon>
        <taxon>Flavobacteriia</taxon>
        <taxon>Flavobacteriales</taxon>
        <taxon>Flavobacteriaceae</taxon>
        <taxon>Flavobacterium</taxon>
    </lineage>
</organism>
<accession>A0ABN6L6A9</accession>
<evidence type="ECO:0000313" key="3">
    <source>
        <dbReference type="Proteomes" id="UP001319867"/>
    </source>
</evidence>
<keyword evidence="3" id="KW-1185">Reference proteome</keyword>
<name>A0ABN6L6A9_9FLAO</name>
<gene>
    <name evidence="2" type="ORF">GENT5_19190</name>
</gene>
<feature type="transmembrane region" description="Helical" evidence="1">
    <location>
        <begin position="66"/>
        <end position="85"/>
    </location>
</feature>
<protein>
    <submittedName>
        <fullName evidence="2">Uncharacterized protein</fullName>
    </submittedName>
</protein>
<keyword evidence="1" id="KW-0472">Membrane</keyword>
<keyword evidence="1" id="KW-0812">Transmembrane</keyword>
<sequence>MGLFLFVVRIEFHFMNHKQYSSEKSLQDFYKRVSSKISTGFIVKERNDKLPFAILSREARRINHSFNFVLFCLTFGLWSICWLYLTFVYGKEKRILIAIDEDGKTFVDSCY</sequence>
<dbReference type="EMBL" id="AP025184">
    <property type="protein sequence ID" value="BDB55614.1"/>
    <property type="molecule type" value="Genomic_DNA"/>
</dbReference>